<evidence type="ECO:0000256" key="3">
    <source>
        <dbReference type="ARBA" id="ARBA00022884"/>
    </source>
</evidence>
<dbReference type="GO" id="GO:1990904">
    <property type="term" value="C:ribonucleoprotein complex"/>
    <property type="evidence" value="ECO:0007669"/>
    <property type="project" value="UniProtKB-KW"/>
</dbReference>
<comment type="function">
    <text evidence="7 8">Binds directly to 23S ribosomal RNA and is necessary for the in vitro assembly process of the 50S ribosomal subunit. It is not involved in the protein synthesizing functions of that subunit.</text>
</comment>
<evidence type="ECO:0000256" key="5">
    <source>
        <dbReference type="ARBA" id="ARBA00023274"/>
    </source>
</evidence>
<keyword evidence="5 7" id="KW-0687">Ribonucleoprotein</keyword>
<dbReference type="NCBIfam" id="TIGR01032">
    <property type="entry name" value="rplT_bact"/>
    <property type="match status" value="1"/>
</dbReference>
<keyword evidence="10" id="KW-1185">Reference proteome</keyword>
<evidence type="ECO:0000313" key="9">
    <source>
        <dbReference type="EMBL" id="QEK39028.1"/>
    </source>
</evidence>
<sequence>MTRIKRGVTKHARHKKILDQTKGYVGRSKNCYRIARNRLEKGLQHAYIDRRKKKRNFRSLWIQRINAAVRSLGFNFSTFKHSLKQNNFDINLKALSEFAIKSPETFDSFVMQVMKS</sequence>
<gene>
    <name evidence="7 9" type="primary">rplT</name>
    <name evidence="9" type="ORF">FZC36_01085</name>
</gene>
<dbReference type="Proteomes" id="UP000324924">
    <property type="component" value="Chromosome"/>
</dbReference>
<dbReference type="Pfam" id="PF00453">
    <property type="entry name" value="Ribosomal_L20"/>
    <property type="match status" value="1"/>
</dbReference>
<dbReference type="Gene3D" id="1.10.1900.20">
    <property type="entry name" value="Ribosomal protein L20"/>
    <property type="match status" value="1"/>
</dbReference>
<dbReference type="PROSITE" id="PS00937">
    <property type="entry name" value="RIBOSOMAL_L20"/>
    <property type="match status" value="1"/>
</dbReference>
<comment type="similarity">
    <text evidence="1 7 8">Belongs to the bacterial ribosomal protein bL20 family.</text>
</comment>
<dbReference type="GO" id="GO:0003735">
    <property type="term" value="F:structural constituent of ribosome"/>
    <property type="evidence" value="ECO:0007669"/>
    <property type="project" value="InterPro"/>
</dbReference>
<dbReference type="HAMAP" id="MF_00382">
    <property type="entry name" value="Ribosomal_bL20"/>
    <property type="match status" value="1"/>
</dbReference>
<dbReference type="CDD" id="cd07026">
    <property type="entry name" value="Ribosomal_L20"/>
    <property type="match status" value="1"/>
</dbReference>
<dbReference type="GO" id="GO:0019843">
    <property type="term" value="F:rRNA binding"/>
    <property type="evidence" value="ECO:0007669"/>
    <property type="project" value="UniProtKB-UniRule"/>
</dbReference>
<dbReference type="InterPro" id="IPR005813">
    <property type="entry name" value="Ribosomal_bL20"/>
</dbReference>
<organism evidence="9 10">
    <name type="scientific">Candidatus Nesciobacter abundans</name>
    <dbReference type="NCBI Taxonomy" id="2601668"/>
    <lineage>
        <taxon>Bacteria</taxon>
        <taxon>Pseudomonadati</taxon>
        <taxon>Pseudomonadota</taxon>
        <taxon>Alphaproteobacteria</taxon>
        <taxon>Holosporales</taxon>
        <taxon>Holosporaceae</taxon>
        <taxon>Candidatus Nesciobacter</taxon>
    </lineage>
</organism>
<evidence type="ECO:0000256" key="1">
    <source>
        <dbReference type="ARBA" id="ARBA00007698"/>
    </source>
</evidence>
<dbReference type="OrthoDB" id="9808966at2"/>
<evidence type="ECO:0000256" key="4">
    <source>
        <dbReference type="ARBA" id="ARBA00022980"/>
    </source>
</evidence>
<dbReference type="InterPro" id="IPR035566">
    <property type="entry name" value="Ribosomal_protein_bL20_C"/>
</dbReference>
<dbReference type="AlphaFoldDB" id="A0A5C0UG45"/>
<keyword evidence="4 7" id="KW-0689">Ribosomal protein</keyword>
<dbReference type="FunFam" id="1.10.1900.20:FF:000001">
    <property type="entry name" value="50S ribosomal protein L20"/>
    <property type="match status" value="1"/>
</dbReference>
<evidence type="ECO:0000256" key="8">
    <source>
        <dbReference type="RuleBase" id="RU000560"/>
    </source>
</evidence>
<evidence type="ECO:0000313" key="10">
    <source>
        <dbReference type="Proteomes" id="UP000324924"/>
    </source>
</evidence>
<dbReference type="GO" id="GO:0000027">
    <property type="term" value="P:ribosomal large subunit assembly"/>
    <property type="evidence" value="ECO:0007669"/>
    <property type="project" value="UniProtKB-UniRule"/>
</dbReference>
<evidence type="ECO:0000256" key="6">
    <source>
        <dbReference type="ARBA" id="ARBA00035172"/>
    </source>
</evidence>
<dbReference type="RefSeq" id="WP_148972151.1">
    <property type="nucleotide sequence ID" value="NZ_CP043314.1"/>
</dbReference>
<dbReference type="GO" id="GO:0005840">
    <property type="term" value="C:ribosome"/>
    <property type="evidence" value="ECO:0007669"/>
    <property type="project" value="UniProtKB-KW"/>
</dbReference>
<dbReference type="PANTHER" id="PTHR10986">
    <property type="entry name" value="39S RIBOSOMAL PROTEIN L20"/>
    <property type="match status" value="1"/>
</dbReference>
<proteinExistence type="inferred from homology"/>
<keyword evidence="2 7" id="KW-0699">rRNA-binding</keyword>
<name>A0A5C0UG45_9PROT</name>
<keyword evidence="3 7" id="KW-0694">RNA-binding</keyword>
<dbReference type="PRINTS" id="PR00062">
    <property type="entry name" value="RIBOSOMALL20"/>
</dbReference>
<reference evidence="9 10" key="1">
    <citation type="submission" date="2019-08" db="EMBL/GenBank/DDBJ databases">
        <title>Highly reduced genomes of protist endosymbionts show evolutionary convergence.</title>
        <authorList>
            <person name="George E."/>
            <person name="Husnik F."/>
            <person name="Tashyreva D."/>
            <person name="Prokopchuk G."/>
            <person name="Horak A."/>
            <person name="Kwong W.K."/>
            <person name="Lukes J."/>
            <person name="Keeling P.J."/>
        </authorList>
    </citation>
    <scope>NUCLEOTIDE SEQUENCE [LARGE SCALE GENOMIC DNA]</scope>
    <source>
        <strain evidence="9">1604HC</strain>
    </source>
</reference>
<evidence type="ECO:0000256" key="2">
    <source>
        <dbReference type="ARBA" id="ARBA00022730"/>
    </source>
</evidence>
<dbReference type="KEGG" id="nabu:FZC36_01085"/>
<evidence type="ECO:0000256" key="7">
    <source>
        <dbReference type="HAMAP-Rule" id="MF_00382"/>
    </source>
</evidence>
<dbReference type="GO" id="GO:0006412">
    <property type="term" value="P:translation"/>
    <property type="evidence" value="ECO:0007669"/>
    <property type="project" value="InterPro"/>
</dbReference>
<accession>A0A5C0UG45</accession>
<dbReference type="InterPro" id="IPR049946">
    <property type="entry name" value="RIBOSOMAL_L20_CS"/>
</dbReference>
<dbReference type="Gene3D" id="6.10.160.10">
    <property type="match status" value="1"/>
</dbReference>
<dbReference type="EMBL" id="CP043314">
    <property type="protein sequence ID" value="QEK39028.1"/>
    <property type="molecule type" value="Genomic_DNA"/>
</dbReference>
<dbReference type="SUPFAM" id="SSF74731">
    <property type="entry name" value="Ribosomal protein L20"/>
    <property type="match status" value="1"/>
</dbReference>
<protein>
    <recommendedName>
        <fullName evidence="6 7">Large ribosomal subunit protein bL20</fullName>
    </recommendedName>
</protein>